<sequence length="108" mass="11833">MRFLSLTALGFLSGMAAVSASPYVNIAHSDEQPKIDAQDNVTSRALEKRFTNAMFTFFDASVGQGACGRQNTNADHIVALNAQQWDAGSHCFEEITIIHQYFVFPTSS</sequence>
<accession>A0A409YH39</accession>
<protein>
    <submittedName>
        <fullName evidence="2">Uncharacterized protein</fullName>
    </submittedName>
</protein>
<dbReference type="SUPFAM" id="SSF50685">
    <property type="entry name" value="Barwin-like endoglucanases"/>
    <property type="match status" value="1"/>
</dbReference>
<reference evidence="2 3" key="1">
    <citation type="journal article" date="2018" name="Evol. Lett.">
        <title>Horizontal gene cluster transfer increased hallucinogenic mushroom diversity.</title>
        <authorList>
            <person name="Reynolds H.T."/>
            <person name="Vijayakumar V."/>
            <person name="Gluck-Thaler E."/>
            <person name="Korotkin H.B."/>
            <person name="Matheny P.B."/>
            <person name="Slot J.C."/>
        </authorList>
    </citation>
    <scope>NUCLEOTIDE SEQUENCE [LARGE SCALE GENOMIC DNA]</scope>
    <source>
        <strain evidence="2 3">2629</strain>
    </source>
</reference>
<keyword evidence="3" id="KW-1185">Reference proteome</keyword>
<organism evidence="2 3">
    <name type="scientific">Panaeolus cyanescens</name>
    <dbReference type="NCBI Taxonomy" id="181874"/>
    <lineage>
        <taxon>Eukaryota</taxon>
        <taxon>Fungi</taxon>
        <taxon>Dikarya</taxon>
        <taxon>Basidiomycota</taxon>
        <taxon>Agaricomycotina</taxon>
        <taxon>Agaricomycetes</taxon>
        <taxon>Agaricomycetidae</taxon>
        <taxon>Agaricales</taxon>
        <taxon>Agaricineae</taxon>
        <taxon>Galeropsidaceae</taxon>
        <taxon>Panaeolus</taxon>
    </lineage>
</organism>
<gene>
    <name evidence="2" type="ORF">CVT24_011674</name>
</gene>
<proteinExistence type="predicted"/>
<evidence type="ECO:0000256" key="1">
    <source>
        <dbReference type="SAM" id="SignalP"/>
    </source>
</evidence>
<evidence type="ECO:0000313" key="3">
    <source>
        <dbReference type="Proteomes" id="UP000284842"/>
    </source>
</evidence>
<dbReference type="InterPro" id="IPR036908">
    <property type="entry name" value="RlpA-like_sf"/>
</dbReference>
<name>A0A409YH39_9AGAR</name>
<dbReference type="Gene3D" id="2.40.40.10">
    <property type="entry name" value="RlpA-like domain"/>
    <property type="match status" value="1"/>
</dbReference>
<dbReference type="AlphaFoldDB" id="A0A409YH39"/>
<feature type="signal peptide" evidence="1">
    <location>
        <begin position="1"/>
        <end position="20"/>
    </location>
</feature>
<dbReference type="CDD" id="cd22191">
    <property type="entry name" value="DPBB_RlpA_EXP_N-like"/>
    <property type="match status" value="1"/>
</dbReference>
<dbReference type="InParanoid" id="A0A409YH39"/>
<evidence type="ECO:0000313" key="2">
    <source>
        <dbReference type="EMBL" id="PPR02333.1"/>
    </source>
</evidence>
<keyword evidence="1" id="KW-0732">Signal</keyword>
<dbReference type="OrthoDB" id="623670at2759"/>
<comment type="caution">
    <text evidence="2">The sequence shown here is derived from an EMBL/GenBank/DDBJ whole genome shotgun (WGS) entry which is preliminary data.</text>
</comment>
<dbReference type="Proteomes" id="UP000284842">
    <property type="component" value="Unassembled WGS sequence"/>
</dbReference>
<feature type="chain" id="PRO_5019179415" evidence="1">
    <location>
        <begin position="21"/>
        <end position="108"/>
    </location>
</feature>
<dbReference type="EMBL" id="NHTK01001175">
    <property type="protein sequence ID" value="PPR02333.1"/>
    <property type="molecule type" value="Genomic_DNA"/>
</dbReference>